<protein>
    <recommendedName>
        <fullName evidence="5">LysM domain-containing protein</fullName>
    </recommendedName>
</protein>
<accession>A0A8H3YE63</accession>
<dbReference type="PANTHER" id="PTHR34997:SF1">
    <property type="entry name" value="PEPTIDOGLYCAN-BINDING LYSIN DOMAIN"/>
    <property type="match status" value="1"/>
</dbReference>
<dbReference type="Gene3D" id="3.10.350.10">
    <property type="entry name" value="LysM domain"/>
    <property type="match status" value="2"/>
</dbReference>
<feature type="compositionally biased region" description="Low complexity" evidence="3">
    <location>
        <begin position="158"/>
        <end position="179"/>
    </location>
</feature>
<feature type="signal peptide" evidence="4">
    <location>
        <begin position="1"/>
        <end position="21"/>
    </location>
</feature>
<feature type="chain" id="PRO_5034889008" description="LysM domain-containing protein" evidence="4">
    <location>
        <begin position="22"/>
        <end position="217"/>
    </location>
</feature>
<dbReference type="EMBL" id="BLZA01000010">
    <property type="protein sequence ID" value="GHJ84942.1"/>
    <property type="molecule type" value="Genomic_DNA"/>
</dbReference>
<proteinExistence type="predicted"/>
<dbReference type="SMART" id="SM00257">
    <property type="entry name" value="LysM"/>
    <property type="match status" value="2"/>
</dbReference>
<dbReference type="PANTHER" id="PTHR34997">
    <property type="entry name" value="AM15"/>
    <property type="match status" value="1"/>
</dbReference>
<dbReference type="AlphaFoldDB" id="A0A8H3YE63"/>
<gene>
    <name evidence="6" type="ORF">NliqN6_1344</name>
</gene>
<evidence type="ECO:0000256" key="4">
    <source>
        <dbReference type="SAM" id="SignalP"/>
    </source>
</evidence>
<dbReference type="InterPro" id="IPR052210">
    <property type="entry name" value="LysM1-like"/>
</dbReference>
<evidence type="ECO:0000313" key="6">
    <source>
        <dbReference type="EMBL" id="GHJ84942.1"/>
    </source>
</evidence>
<evidence type="ECO:0000256" key="2">
    <source>
        <dbReference type="ARBA" id="ARBA00023026"/>
    </source>
</evidence>
<keyword evidence="2" id="KW-0843">Virulence</keyword>
<dbReference type="Pfam" id="PF01476">
    <property type="entry name" value="LysM"/>
    <property type="match status" value="2"/>
</dbReference>
<dbReference type="InterPro" id="IPR036779">
    <property type="entry name" value="LysM_dom_sf"/>
</dbReference>
<sequence>MFARSITLALAALALGSSANAQCTRNATVVAGNTCDIISQENSVSTYQLALVNNGTVNAGCTNLQIDQELCLGWNGMDCTETHMVVPGDTCDGISSTYNLTENQIYINNPQVDVATCNNLYVGEVVCVSQKTFAYPLLQLPSSSPNNAGSQPAPTPESPAVTASATATVTSAPTAVPTSDADEDCEDEDEGEVEYCEDGDDSADCVDEDELPYCDEQ</sequence>
<reference evidence="6" key="1">
    <citation type="submission" date="2020-07" db="EMBL/GenBank/DDBJ databases">
        <title>Draft Genome Sequence of a Deep-Sea Yeast, Naganishia (Cryptococcus) liquefaciens strain N6.</title>
        <authorList>
            <person name="Han Y.W."/>
            <person name="Kajitani R."/>
            <person name="Morimoto H."/>
            <person name="Parhat M."/>
            <person name="Tsubouchi H."/>
            <person name="Bakenova O."/>
            <person name="Ogata M."/>
            <person name="Argunhan B."/>
            <person name="Aoki R."/>
            <person name="Kajiwara S."/>
            <person name="Itoh T."/>
            <person name="Iwasaki H."/>
        </authorList>
    </citation>
    <scope>NUCLEOTIDE SEQUENCE</scope>
    <source>
        <strain evidence="6">N6</strain>
    </source>
</reference>
<feature type="compositionally biased region" description="Acidic residues" evidence="3">
    <location>
        <begin position="180"/>
        <end position="217"/>
    </location>
</feature>
<keyword evidence="4" id="KW-0732">Signal</keyword>
<dbReference type="InterPro" id="IPR018392">
    <property type="entry name" value="LysM"/>
</dbReference>
<feature type="domain" description="LysM" evidence="5">
    <location>
        <begin position="81"/>
        <end position="128"/>
    </location>
</feature>
<evidence type="ECO:0000259" key="5">
    <source>
        <dbReference type="PROSITE" id="PS51782"/>
    </source>
</evidence>
<name>A0A8H3YE63_9TREE</name>
<comment type="caution">
    <text evidence="6">The sequence shown here is derived from an EMBL/GenBank/DDBJ whole genome shotgun (WGS) entry which is preliminary data.</text>
</comment>
<keyword evidence="1" id="KW-0147">Chitin-binding</keyword>
<dbReference type="PROSITE" id="PS51782">
    <property type="entry name" value="LYSM"/>
    <property type="match status" value="2"/>
</dbReference>
<dbReference type="SUPFAM" id="SSF54106">
    <property type="entry name" value="LysM domain"/>
    <property type="match status" value="2"/>
</dbReference>
<evidence type="ECO:0000256" key="1">
    <source>
        <dbReference type="ARBA" id="ARBA00022669"/>
    </source>
</evidence>
<dbReference type="OrthoDB" id="5985073at2759"/>
<keyword evidence="7" id="KW-1185">Reference proteome</keyword>
<evidence type="ECO:0000313" key="7">
    <source>
        <dbReference type="Proteomes" id="UP000620104"/>
    </source>
</evidence>
<feature type="domain" description="LysM" evidence="5">
    <location>
        <begin position="25"/>
        <end position="72"/>
    </location>
</feature>
<dbReference type="GO" id="GO:0008061">
    <property type="term" value="F:chitin binding"/>
    <property type="evidence" value="ECO:0007669"/>
    <property type="project" value="UniProtKB-KW"/>
</dbReference>
<evidence type="ECO:0000256" key="3">
    <source>
        <dbReference type="SAM" id="MobiDB-lite"/>
    </source>
</evidence>
<feature type="region of interest" description="Disordered" evidence="3">
    <location>
        <begin position="144"/>
        <end position="217"/>
    </location>
</feature>
<dbReference type="Proteomes" id="UP000620104">
    <property type="component" value="Unassembled WGS sequence"/>
</dbReference>
<organism evidence="6 7">
    <name type="scientific">Naganishia liquefaciens</name>
    <dbReference type="NCBI Taxonomy" id="104408"/>
    <lineage>
        <taxon>Eukaryota</taxon>
        <taxon>Fungi</taxon>
        <taxon>Dikarya</taxon>
        <taxon>Basidiomycota</taxon>
        <taxon>Agaricomycotina</taxon>
        <taxon>Tremellomycetes</taxon>
        <taxon>Filobasidiales</taxon>
        <taxon>Filobasidiaceae</taxon>
        <taxon>Naganishia</taxon>
    </lineage>
</organism>